<organism evidence="1 2">
    <name type="scientific">Nocardia elegans</name>
    <dbReference type="NCBI Taxonomy" id="300029"/>
    <lineage>
        <taxon>Bacteria</taxon>
        <taxon>Bacillati</taxon>
        <taxon>Actinomycetota</taxon>
        <taxon>Actinomycetes</taxon>
        <taxon>Mycobacteriales</taxon>
        <taxon>Nocardiaceae</taxon>
        <taxon>Nocardia</taxon>
    </lineage>
</organism>
<dbReference type="Proteomes" id="UP001602089">
    <property type="component" value="Unassembled WGS sequence"/>
</dbReference>
<reference evidence="1 2" key="1">
    <citation type="submission" date="2024-10" db="EMBL/GenBank/DDBJ databases">
        <title>The Natural Products Discovery Center: Release of the First 8490 Sequenced Strains for Exploring Actinobacteria Biosynthetic Diversity.</title>
        <authorList>
            <person name="Kalkreuter E."/>
            <person name="Kautsar S.A."/>
            <person name="Yang D."/>
            <person name="Bader C.D."/>
            <person name="Teijaro C.N."/>
            <person name="Fluegel L."/>
            <person name="Davis C.M."/>
            <person name="Simpson J.R."/>
            <person name="Lauterbach L."/>
            <person name="Steele A.D."/>
            <person name="Gui C."/>
            <person name="Meng S."/>
            <person name="Li G."/>
            <person name="Viehrig K."/>
            <person name="Ye F."/>
            <person name="Su P."/>
            <person name="Kiefer A.F."/>
            <person name="Nichols A."/>
            <person name="Cepeda A.J."/>
            <person name="Yan W."/>
            <person name="Fan B."/>
            <person name="Jiang Y."/>
            <person name="Adhikari A."/>
            <person name="Zheng C.-J."/>
            <person name="Schuster L."/>
            <person name="Cowan T.M."/>
            <person name="Smanski M.J."/>
            <person name="Chevrette M.G."/>
            <person name="De Carvalho L.P.S."/>
            <person name="Shen B."/>
        </authorList>
    </citation>
    <scope>NUCLEOTIDE SEQUENCE [LARGE SCALE GENOMIC DNA]</scope>
    <source>
        <strain evidence="1 2">NPDC001867</strain>
    </source>
</reference>
<sequence length="139" mass="15629">MCVVYTCLDDHRGCLRGYAFDAEAQPAILTVDGLAEQLQNPLPIDRQTVRWKQVTQARLGFCRPIGWVTLIIRRLGGFGIRALTLVMVVRSRSFFPSVDTMSVAGRRLAVASERREIAVTRWGRHIAVTPERRHIAVTA</sequence>
<comment type="caution">
    <text evidence="1">The sequence shown here is derived from an EMBL/GenBank/DDBJ whole genome shotgun (WGS) entry which is preliminary data.</text>
</comment>
<gene>
    <name evidence="1" type="ORF">ACFYY5_04585</name>
</gene>
<evidence type="ECO:0000313" key="1">
    <source>
        <dbReference type="EMBL" id="MFF4022102.1"/>
    </source>
</evidence>
<accession>A0ABW6T866</accession>
<dbReference type="EMBL" id="JBIATK010000001">
    <property type="protein sequence ID" value="MFF4022102.1"/>
    <property type="molecule type" value="Genomic_DNA"/>
</dbReference>
<keyword evidence="2" id="KW-1185">Reference proteome</keyword>
<dbReference type="RefSeq" id="WP_387129063.1">
    <property type="nucleotide sequence ID" value="NZ_JBIATK010000001.1"/>
</dbReference>
<protein>
    <submittedName>
        <fullName evidence="1">Uncharacterized protein</fullName>
    </submittedName>
</protein>
<evidence type="ECO:0000313" key="2">
    <source>
        <dbReference type="Proteomes" id="UP001602089"/>
    </source>
</evidence>
<name>A0ABW6T866_9NOCA</name>
<proteinExistence type="predicted"/>